<dbReference type="EMBL" id="JANPWB010000010">
    <property type="protein sequence ID" value="KAJ1144079.1"/>
    <property type="molecule type" value="Genomic_DNA"/>
</dbReference>
<sequence>MDTSCSFFVDVRMVFWLQTSDVEECFEESDEDAIRECSVMEGVVEQDEWLRAVAEDSVLQRVCKTLKYGWNSNESLMKFKEDIGE</sequence>
<accession>A0AAV7QYK6</accession>
<comment type="caution">
    <text evidence="1">The sequence shown here is derived from an EMBL/GenBank/DDBJ whole genome shotgun (WGS) entry which is preliminary data.</text>
</comment>
<evidence type="ECO:0000313" key="1">
    <source>
        <dbReference type="EMBL" id="KAJ1144079.1"/>
    </source>
</evidence>
<proteinExistence type="predicted"/>
<gene>
    <name evidence="1" type="ORF">NDU88_010381</name>
</gene>
<dbReference type="Proteomes" id="UP001066276">
    <property type="component" value="Chromosome 6"/>
</dbReference>
<reference evidence="1" key="1">
    <citation type="journal article" date="2022" name="bioRxiv">
        <title>Sequencing and chromosome-scale assembly of the giantPleurodeles waltlgenome.</title>
        <authorList>
            <person name="Brown T."/>
            <person name="Elewa A."/>
            <person name="Iarovenko S."/>
            <person name="Subramanian E."/>
            <person name="Araus A.J."/>
            <person name="Petzold A."/>
            <person name="Susuki M."/>
            <person name="Suzuki K.-i.T."/>
            <person name="Hayashi T."/>
            <person name="Toyoda A."/>
            <person name="Oliveira C."/>
            <person name="Osipova E."/>
            <person name="Leigh N.D."/>
            <person name="Simon A."/>
            <person name="Yun M.H."/>
        </authorList>
    </citation>
    <scope>NUCLEOTIDE SEQUENCE</scope>
    <source>
        <strain evidence="1">20211129_DDA</strain>
        <tissue evidence="1">Liver</tissue>
    </source>
</reference>
<evidence type="ECO:0000313" key="2">
    <source>
        <dbReference type="Proteomes" id="UP001066276"/>
    </source>
</evidence>
<protein>
    <submittedName>
        <fullName evidence="1">Uncharacterized protein</fullName>
    </submittedName>
</protein>
<organism evidence="1 2">
    <name type="scientific">Pleurodeles waltl</name>
    <name type="common">Iberian ribbed newt</name>
    <dbReference type="NCBI Taxonomy" id="8319"/>
    <lineage>
        <taxon>Eukaryota</taxon>
        <taxon>Metazoa</taxon>
        <taxon>Chordata</taxon>
        <taxon>Craniata</taxon>
        <taxon>Vertebrata</taxon>
        <taxon>Euteleostomi</taxon>
        <taxon>Amphibia</taxon>
        <taxon>Batrachia</taxon>
        <taxon>Caudata</taxon>
        <taxon>Salamandroidea</taxon>
        <taxon>Salamandridae</taxon>
        <taxon>Pleurodelinae</taxon>
        <taxon>Pleurodeles</taxon>
    </lineage>
</organism>
<dbReference type="AlphaFoldDB" id="A0AAV7QYK6"/>
<keyword evidence="2" id="KW-1185">Reference proteome</keyword>
<name>A0AAV7QYK6_PLEWA</name>